<dbReference type="InterPro" id="IPR011011">
    <property type="entry name" value="Znf_FYVE_PHD"/>
</dbReference>
<reference evidence="9 10" key="1">
    <citation type="journal article" date="2023" name="Hortic Res">
        <title>Pangenome of water caltrop reveals structural variations and asymmetric subgenome divergence after allopolyploidization.</title>
        <authorList>
            <person name="Zhang X."/>
            <person name="Chen Y."/>
            <person name="Wang L."/>
            <person name="Yuan Y."/>
            <person name="Fang M."/>
            <person name="Shi L."/>
            <person name="Lu R."/>
            <person name="Comes H.P."/>
            <person name="Ma Y."/>
            <person name="Chen Y."/>
            <person name="Huang G."/>
            <person name="Zhou Y."/>
            <person name="Zheng Z."/>
            <person name="Qiu Y."/>
        </authorList>
    </citation>
    <scope>NUCLEOTIDE SEQUENCE [LARGE SCALE GENOMIC DNA]</scope>
    <source>
        <strain evidence="9">F231</strain>
    </source>
</reference>
<dbReference type="GO" id="GO:0008270">
    <property type="term" value="F:zinc ion binding"/>
    <property type="evidence" value="ECO:0007669"/>
    <property type="project" value="UniProtKB-KW"/>
</dbReference>
<keyword evidence="5" id="KW-0539">Nucleus</keyword>
<accession>A0AAN7KM94</accession>
<evidence type="ECO:0000256" key="5">
    <source>
        <dbReference type="ARBA" id="ARBA00023242"/>
    </source>
</evidence>
<proteinExistence type="predicted"/>
<dbReference type="AlphaFoldDB" id="A0AAN7KM94"/>
<name>A0AAN7KM94_TRANT</name>
<evidence type="ECO:0000313" key="9">
    <source>
        <dbReference type="EMBL" id="KAK4769539.1"/>
    </source>
</evidence>
<dbReference type="InterPro" id="IPR019786">
    <property type="entry name" value="Zinc_finger_PHD-type_CS"/>
</dbReference>
<dbReference type="GO" id="GO:0006357">
    <property type="term" value="P:regulation of transcription by RNA polymerase II"/>
    <property type="evidence" value="ECO:0007669"/>
    <property type="project" value="TreeGrafter"/>
</dbReference>
<feature type="region of interest" description="Disordered" evidence="7">
    <location>
        <begin position="492"/>
        <end position="536"/>
    </location>
</feature>
<dbReference type="GO" id="GO:0003714">
    <property type="term" value="F:transcription corepressor activity"/>
    <property type="evidence" value="ECO:0007669"/>
    <property type="project" value="InterPro"/>
</dbReference>
<protein>
    <recommendedName>
        <fullName evidence="8">PHD-type domain-containing protein</fullName>
    </recommendedName>
</protein>
<dbReference type="Gene3D" id="3.40.630.30">
    <property type="match status" value="1"/>
</dbReference>
<dbReference type="PANTHER" id="PTHR46309:SF1">
    <property type="entry name" value="PHD FINGER PROTEIN 12"/>
    <property type="match status" value="1"/>
</dbReference>
<keyword evidence="2" id="KW-0479">Metal-binding</keyword>
<sequence>MHMEETLGSGDQPGVVVKKRTSSGCLIVRKKGDSMGGTGVYGSRRGFAVMNERTSPRLAMSDSESSEEDLPSWPPPSRRGVATGTIPAYNGLSAPVNHVAEESELNSWCLEEKRKRIRVDSGEFDHYNMPNGEMLRRGLNGVGKGKMFVGSPSFARGGHGMELESGSSKRASGRKNMYIDTMEGLSCERLQDVERMSTSAIRGEHFSSDKPIRIQGKNGVLKVYVNKKRLHGSSSVYERWKNDNNIKGSSYEGMVNKKLVVSPPPAVEQGSGNRNSLCRMEKKRLNGRIVMPAETNFSSEEDLGGIDMLLNRRSEDAVNRNIIACSSKAEKRRASISVIDRGRRTCNISKASDGDSDNTNASSKQKPREVVAPESSMRTSLENKRTPNERILAPSKGILKRGSGTEKQKLRENLRNMLLSAGWKIDYKPRRNRDYLDAVYISPSGTSYWSIIKAYEALQKQLDNEAGMNGERSAFVVSDEILKQLTRKTQKKMEKELKKKQSEGTEIKNMKEASMRKTSNIKEGEESTESYSAAEKLSPSVKQGGNLFKGTNTDCGLMGPLKKSSEVSSSNLQGRKNQKLGRCTLLIRKYDEGLNGQSDGFVPYTGKRTILSWLIDSGLVELGQKVNYMNRGKTRVLLEGWITREGIHCGCCSKILTVSKFEIHAGSKQKQTFQHIYLDSGVSLLQCQIDAWNRQEESDRVDFHGLDANMDDPSDDTCGLCGDGGDLIFCDGCPLTFHQSCLNVQQVPSQEDWYCPNCRCRYCGSAGEHVSPKCSAVIGELHTCNLCERRFHKSCIKDMDGLVDSVTSDPSLCSGKCRGLFEHLQKNLGLKHQLEAGFSWSLIRRTDSELDLSLRGHPHRIECNSKLAVAMSIMDECFLPVVDQRTGINIMHSVLYSCRSNLSRINYGGFYTVVLERGDEIISAASLRFHGTQLAEVPFIGTHAIYRRQGMCRRLFSAIETTLQSLKVEKLIIPDIPELRHMWTSFGFIPAAESLKLQMRSLNMLVFSGLDILQKCLLKQENSGSKGISDSSSDAQPMEIDQGKKTASSPLTTDETDGDMYSEQVHETVDAEEEADFNPDSRGGSSYYTHVMNCSPDDARNRNSAELVTKSSESELEQSKDSSSYSEGSSEEVGENLGSNTLAEVSTKQIYGPAGGEHCP</sequence>
<dbReference type="SUPFAM" id="SSF55729">
    <property type="entry name" value="Acyl-CoA N-acyltransferases (Nat)"/>
    <property type="match status" value="1"/>
</dbReference>
<dbReference type="Pfam" id="PF16135">
    <property type="entry name" value="TDBD"/>
    <property type="match status" value="1"/>
</dbReference>
<dbReference type="PANTHER" id="PTHR46309">
    <property type="entry name" value="PHD FINGER PROTEIN 12"/>
    <property type="match status" value="1"/>
</dbReference>
<keyword evidence="4" id="KW-0862">Zinc</keyword>
<dbReference type="SUPFAM" id="SSF57903">
    <property type="entry name" value="FYVE/PHD zinc finger"/>
    <property type="match status" value="1"/>
</dbReference>
<comment type="caution">
    <text evidence="9">The sequence shown here is derived from an EMBL/GenBank/DDBJ whole genome shotgun (WGS) entry which is preliminary data.</text>
</comment>
<evidence type="ECO:0000256" key="6">
    <source>
        <dbReference type="PROSITE-ProRule" id="PRU00146"/>
    </source>
</evidence>
<dbReference type="InterPro" id="IPR032308">
    <property type="entry name" value="TDBD"/>
</dbReference>
<evidence type="ECO:0000313" key="10">
    <source>
        <dbReference type="Proteomes" id="UP001346149"/>
    </source>
</evidence>
<dbReference type="InterPro" id="IPR013083">
    <property type="entry name" value="Znf_RING/FYVE/PHD"/>
</dbReference>
<feature type="compositionally biased region" description="Polar residues" evidence="7">
    <location>
        <begin position="1140"/>
        <end position="1149"/>
    </location>
</feature>
<dbReference type="InterPro" id="IPR042163">
    <property type="entry name" value="PHF12"/>
</dbReference>
<feature type="region of interest" description="Disordered" evidence="7">
    <location>
        <begin position="1024"/>
        <end position="1160"/>
    </location>
</feature>
<dbReference type="Pfam" id="PF00628">
    <property type="entry name" value="PHD"/>
    <property type="match status" value="1"/>
</dbReference>
<gene>
    <name evidence="9" type="ORF">SAY86_027689</name>
</gene>
<organism evidence="9 10">
    <name type="scientific">Trapa natans</name>
    <name type="common">Water chestnut</name>
    <dbReference type="NCBI Taxonomy" id="22666"/>
    <lineage>
        <taxon>Eukaryota</taxon>
        <taxon>Viridiplantae</taxon>
        <taxon>Streptophyta</taxon>
        <taxon>Embryophyta</taxon>
        <taxon>Tracheophyta</taxon>
        <taxon>Spermatophyta</taxon>
        <taxon>Magnoliopsida</taxon>
        <taxon>eudicotyledons</taxon>
        <taxon>Gunneridae</taxon>
        <taxon>Pentapetalae</taxon>
        <taxon>rosids</taxon>
        <taxon>malvids</taxon>
        <taxon>Myrtales</taxon>
        <taxon>Lythraceae</taxon>
        <taxon>Trapa</taxon>
    </lineage>
</organism>
<evidence type="ECO:0000256" key="3">
    <source>
        <dbReference type="ARBA" id="ARBA00022771"/>
    </source>
</evidence>
<dbReference type="SMART" id="SM00249">
    <property type="entry name" value="PHD"/>
    <property type="match status" value="1"/>
</dbReference>
<dbReference type="EMBL" id="JAXQNO010000021">
    <property type="protein sequence ID" value="KAK4769539.1"/>
    <property type="molecule type" value="Genomic_DNA"/>
</dbReference>
<dbReference type="Proteomes" id="UP001346149">
    <property type="component" value="Unassembled WGS sequence"/>
</dbReference>
<dbReference type="Gene3D" id="3.30.40.10">
    <property type="entry name" value="Zinc/RING finger domain, C3HC4 (zinc finger)"/>
    <property type="match status" value="1"/>
</dbReference>
<evidence type="ECO:0000256" key="4">
    <source>
        <dbReference type="ARBA" id="ARBA00022833"/>
    </source>
</evidence>
<keyword evidence="10" id="KW-1185">Reference proteome</keyword>
<feature type="compositionally biased region" description="Basic and acidic residues" evidence="7">
    <location>
        <begin position="492"/>
        <end position="525"/>
    </location>
</feature>
<dbReference type="Pfam" id="PF23209">
    <property type="entry name" value="IDM1_C"/>
    <property type="match status" value="1"/>
</dbReference>
<dbReference type="InterPro" id="IPR001965">
    <property type="entry name" value="Znf_PHD"/>
</dbReference>
<feature type="region of interest" description="Disordered" evidence="7">
    <location>
        <begin position="53"/>
        <end position="78"/>
    </location>
</feature>
<feature type="region of interest" description="Disordered" evidence="7">
    <location>
        <begin position="347"/>
        <end position="389"/>
    </location>
</feature>
<dbReference type="InterPro" id="IPR019787">
    <property type="entry name" value="Znf_PHD-finger"/>
</dbReference>
<comment type="subcellular location">
    <subcellularLocation>
        <location evidence="1">Nucleus</location>
    </subcellularLocation>
</comment>
<dbReference type="InterPro" id="IPR056511">
    <property type="entry name" value="IDM1_C"/>
</dbReference>
<evidence type="ECO:0000256" key="7">
    <source>
        <dbReference type="SAM" id="MobiDB-lite"/>
    </source>
</evidence>
<dbReference type="PROSITE" id="PS01359">
    <property type="entry name" value="ZF_PHD_1"/>
    <property type="match status" value="1"/>
</dbReference>
<feature type="domain" description="PHD-type" evidence="8">
    <location>
        <begin position="715"/>
        <end position="761"/>
    </location>
</feature>
<feature type="compositionally biased region" description="Low complexity" evidence="7">
    <location>
        <begin position="1024"/>
        <end position="1034"/>
    </location>
</feature>
<evidence type="ECO:0000259" key="8">
    <source>
        <dbReference type="PROSITE" id="PS50016"/>
    </source>
</evidence>
<keyword evidence="3 6" id="KW-0863">Zinc-finger</keyword>
<evidence type="ECO:0000256" key="1">
    <source>
        <dbReference type="ARBA" id="ARBA00004123"/>
    </source>
</evidence>
<dbReference type="InterPro" id="IPR054292">
    <property type="entry name" value="DUF7028"/>
</dbReference>
<dbReference type="GO" id="GO:0005634">
    <property type="term" value="C:nucleus"/>
    <property type="evidence" value="ECO:0007669"/>
    <property type="project" value="UniProtKB-SubCell"/>
</dbReference>
<dbReference type="CDD" id="cd04301">
    <property type="entry name" value="NAT_SF"/>
    <property type="match status" value="1"/>
</dbReference>
<evidence type="ECO:0000256" key="2">
    <source>
        <dbReference type="ARBA" id="ARBA00022723"/>
    </source>
</evidence>
<dbReference type="PROSITE" id="PS50016">
    <property type="entry name" value="ZF_PHD_2"/>
    <property type="match status" value="1"/>
</dbReference>
<dbReference type="Pfam" id="PF22970">
    <property type="entry name" value="DUF7028"/>
    <property type="match status" value="1"/>
</dbReference>
<dbReference type="InterPro" id="IPR016181">
    <property type="entry name" value="Acyl_CoA_acyltransferase"/>
</dbReference>